<sequence>MNIDRFTERTHVALGHEKAHQRDVESLHNWLEGTGCIAREERAYLEKRHELQCLTRTGDNAVFQLEAWIEDKIIRAWPVLQKRRSGKLSTDNKVHIFSGEGVRQAARALLLLLITLLLLVPVIVCNFVSSSSARITIVTVSTVTYLKILLVLTKSKTFELTLAGATYVISQAPHLCAY</sequence>
<protein>
    <recommendedName>
        <fullName evidence="2">DUF6594 domain-containing protein</fullName>
    </recommendedName>
</protein>
<dbReference type="EMBL" id="JAQQWK010000001">
    <property type="protein sequence ID" value="KAK8055359.1"/>
    <property type="molecule type" value="Genomic_DNA"/>
</dbReference>
<proteinExistence type="predicted"/>
<reference evidence="3 4" key="1">
    <citation type="submission" date="2023-01" db="EMBL/GenBank/DDBJ databases">
        <title>Analysis of 21 Apiospora genomes using comparative genomics revels a genus with tremendous synthesis potential of carbohydrate active enzymes and secondary metabolites.</title>
        <authorList>
            <person name="Sorensen T."/>
        </authorList>
    </citation>
    <scope>NUCLEOTIDE SEQUENCE [LARGE SCALE GENOMIC DNA]</scope>
    <source>
        <strain evidence="3 4">CBS 33761</strain>
    </source>
</reference>
<feature type="transmembrane region" description="Helical" evidence="1">
    <location>
        <begin position="108"/>
        <end position="129"/>
    </location>
</feature>
<feature type="domain" description="DUF6594" evidence="2">
    <location>
        <begin position="16"/>
        <end position="169"/>
    </location>
</feature>
<evidence type="ECO:0000256" key="1">
    <source>
        <dbReference type="SAM" id="Phobius"/>
    </source>
</evidence>
<dbReference type="PANTHER" id="PTHR34502">
    <property type="entry name" value="DUF6594 DOMAIN-CONTAINING PROTEIN-RELATED"/>
    <property type="match status" value="1"/>
</dbReference>
<name>A0ABR1U909_9PEZI</name>
<keyword evidence="1" id="KW-0812">Transmembrane</keyword>
<keyword evidence="1" id="KW-1133">Transmembrane helix</keyword>
<dbReference type="PANTHER" id="PTHR34502:SF5">
    <property type="entry name" value="DUF6594 DOMAIN-CONTAINING PROTEIN"/>
    <property type="match status" value="1"/>
</dbReference>
<organism evidence="3 4">
    <name type="scientific">Apiospora rasikravindrae</name>
    <dbReference type="NCBI Taxonomy" id="990691"/>
    <lineage>
        <taxon>Eukaryota</taxon>
        <taxon>Fungi</taxon>
        <taxon>Dikarya</taxon>
        <taxon>Ascomycota</taxon>
        <taxon>Pezizomycotina</taxon>
        <taxon>Sordariomycetes</taxon>
        <taxon>Xylariomycetidae</taxon>
        <taxon>Amphisphaeriales</taxon>
        <taxon>Apiosporaceae</taxon>
        <taxon>Apiospora</taxon>
    </lineage>
</organism>
<gene>
    <name evidence="3" type="ORF">PG993_000586</name>
</gene>
<evidence type="ECO:0000259" key="2">
    <source>
        <dbReference type="Pfam" id="PF20237"/>
    </source>
</evidence>
<keyword evidence="1" id="KW-0472">Membrane</keyword>
<evidence type="ECO:0000313" key="3">
    <source>
        <dbReference type="EMBL" id="KAK8055359.1"/>
    </source>
</evidence>
<dbReference type="InterPro" id="IPR046529">
    <property type="entry name" value="DUF6594"/>
</dbReference>
<accession>A0ABR1U909</accession>
<feature type="transmembrane region" description="Helical" evidence="1">
    <location>
        <begin position="135"/>
        <end position="152"/>
    </location>
</feature>
<dbReference type="Pfam" id="PF20237">
    <property type="entry name" value="DUF6594"/>
    <property type="match status" value="1"/>
</dbReference>
<keyword evidence="4" id="KW-1185">Reference proteome</keyword>
<comment type="caution">
    <text evidence="3">The sequence shown here is derived from an EMBL/GenBank/DDBJ whole genome shotgun (WGS) entry which is preliminary data.</text>
</comment>
<evidence type="ECO:0000313" key="4">
    <source>
        <dbReference type="Proteomes" id="UP001444661"/>
    </source>
</evidence>
<dbReference type="Proteomes" id="UP001444661">
    <property type="component" value="Unassembled WGS sequence"/>
</dbReference>